<dbReference type="PANTHER" id="PTHR44169">
    <property type="entry name" value="NADPH-DEPENDENT 1-ACYLDIHYDROXYACETONE PHOSPHATE REDUCTASE"/>
    <property type="match status" value="1"/>
</dbReference>
<accession>A0ABX6YHQ8</accession>
<name>A0ABX6YHQ8_9MICO</name>
<dbReference type="Gene3D" id="3.40.50.720">
    <property type="entry name" value="NAD(P)-binding Rossmann-like Domain"/>
    <property type="match status" value="1"/>
</dbReference>
<keyword evidence="5" id="KW-1185">Reference proteome</keyword>
<dbReference type="Proteomes" id="UP000662814">
    <property type="component" value="Chromosome"/>
</dbReference>
<dbReference type="EMBL" id="CP061169">
    <property type="protein sequence ID" value="QPZ38134.1"/>
    <property type="molecule type" value="Genomic_DNA"/>
</dbReference>
<evidence type="ECO:0000313" key="5">
    <source>
        <dbReference type="Proteomes" id="UP000662814"/>
    </source>
</evidence>
<dbReference type="InterPro" id="IPR036291">
    <property type="entry name" value="NAD(P)-bd_dom_sf"/>
</dbReference>
<dbReference type="PROSITE" id="PS00061">
    <property type="entry name" value="ADH_SHORT"/>
    <property type="match status" value="1"/>
</dbReference>
<reference evidence="4 5" key="1">
    <citation type="submission" date="2020-12" db="EMBL/GenBank/DDBJ databases">
        <title>Microbacterium sp. HY060.</title>
        <authorList>
            <person name="Zhou J."/>
        </authorList>
    </citation>
    <scope>NUCLEOTIDE SEQUENCE [LARGE SCALE GENOMIC DNA]</scope>
    <source>
        <strain evidence="4 5">HY60</strain>
    </source>
</reference>
<dbReference type="PRINTS" id="PR00081">
    <property type="entry name" value="GDHRDH"/>
</dbReference>
<protein>
    <submittedName>
        <fullName evidence="4">SDR family oxidoreductase</fullName>
    </submittedName>
</protein>
<dbReference type="InterPro" id="IPR002347">
    <property type="entry name" value="SDR_fam"/>
</dbReference>
<dbReference type="PRINTS" id="PR00080">
    <property type="entry name" value="SDRFAMILY"/>
</dbReference>
<dbReference type="InterPro" id="IPR020904">
    <property type="entry name" value="Sc_DH/Rdtase_CS"/>
</dbReference>
<evidence type="ECO:0000313" key="4">
    <source>
        <dbReference type="EMBL" id="QPZ38134.1"/>
    </source>
</evidence>
<organism evidence="4 5">
    <name type="scientific">Paramicrobacterium chengjingii</name>
    <dbReference type="NCBI Taxonomy" id="2769067"/>
    <lineage>
        <taxon>Bacteria</taxon>
        <taxon>Bacillati</taxon>
        <taxon>Actinomycetota</taxon>
        <taxon>Actinomycetes</taxon>
        <taxon>Micrococcales</taxon>
        <taxon>Microbacteriaceae</taxon>
        <taxon>Paramicrobacterium</taxon>
    </lineage>
</organism>
<comment type="similarity">
    <text evidence="1 3">Belongs to the short-chain dehydrogenases/reductases (SDR) family.</text>
</comment>
<gene>
    <name evidence="4" type="ORF">HCR76_15300</name>
</gene>
<dbReference type="Pfam" id="PF00106">
    <property type="entry name" value="adh_short"/>
    <property type="match status" value="1"/>
</dbReference>
<dbReference type="PANTHER" id="PTHR44169:SF6">
    <property type="entry name" value="NADPH-DEPENDENT 1-ACYLDIHYDROXYACETONE PHOSPHATE REDUCTASE"/>
    <property type="match status" value="1"/>
</dbReference>
<evidence type="ECO:0000256" key="1">
    <source>
        <dbReference type="ARBA" id="ARBA00006484"/>
    </source>
</evidence>
<dbReference type="NCBIfam" id="NF006119">
    <property type="entry name" value="PRK08264.1-5"/>
    <property type="match status" value="1"/>
</dbReference>
<dbReference type="RefSeq" id="WP_198248076.1">
    <property type="nucleotide sequence ID" value="NZ_CP061169.1"/>
</dbReference>
<evidence type="ECO:0000256" key="3">
    <source>
        <dbReference type="RuleBase" id="RU000363"/>
    </source>
</evidence>
<dbReference type="SUPFAM" id="SSF51735">
    <property type="entry name" value="NAD(P)-binding Rossmann-fold domains"/>
    <property type="match status" value="1"/>
</dbReference>
<proteinExistence type="inferred from homology"/>
<sequence>MVAIEHAVAVVTGANRGLGREFARQLMERGARVYAGARDPGSVDLEGVEPLQLDITRPEQAAEAARVASTASILINNAGVSTLARVSDGSLDDIRREMEVNYFGTLNMVRAFAPVLAANGGGAMLNVSSVMAWLALDHSNSYGASKAAVWALSNGLRVELADAGTQVSSMFMASTDTDMMSAFDIPKHRPEDIVRVALDRFAAGELEILADDTAEGLKEALSQDRGVHAA</sequence>
<evidence type="ECO:0000256" key="2">
    <source>
        <dbReference type="ARBA" id="ARBA00023002"/>
    </source>
</evidence>
<keyword evidence="2" id="KW-0560">Oxidoreductase</keyword>